<accession>A0A6J7HCZ4</accession>
<dbReference type="InterPro" id="IPR022270">
    <property type="entry name" value="Blh_diox"/>
</dbReference>
<dbReference type="Pfam" id="PF15461">
    <property type="entry name" value="BCD"/>
    <property type="match status" value="1"/>
</dbReference>
<evidence type="ECO:0000256" key="1">
    <source>
        <dbReference type="SAM" id="Phobius"/>
    </source>
</evidence>
<feature type="transmembrane region" description="Helical" evidence="1">
    <location>
        <begin position="71"/>
        <end position="89"/>
    </location>
</feature>
<protein>
    <submittedName>
        <fullName evidence="2">Unannotated protein</fullName>
    </submittedName>
</protein>
<dbReference type="AlphaFoldDB" id="A0A6J7HCZ4"/>
<reference evidence="2" key="1">
    <citation type="submission" date="2020-05" db="EMBL/GenBank/DDBJ databases">
        <authorList>
            <person name="Chiriac C."/>
            <person name="Salcher M."/>
            <person name="Ghai R."/>
            <person name="Kavagutti S V."/>
        </authorList>
    </citation>
    <scope>NUCLEOTIDE SEQUENCE</scope>
</reference>
<dbReference type="HAMAP" id="MF_02093">
    <property type="entry name" value="Beta_carotene_diox"/>
    <property type="match status" value="1"/>
</dbReference>
<keyword evidence="1" id="KW-0812">Transmembrane</keyword>
<evidence type="ECO:0000313" key="2">
    <source>
        <dbReference type="EMBL" id="CAB4917088.1"/>
    </source>
</evidence>
<organism evidence="2">
    <name type="scientific">freshwater metagenome</name>
    <dbReference type="NCBI Taxonomy" id="449393"/>
    <lineage>
        <taxon>unclassified sequences</taxon>
        <taxon>metagenomes</taxon>
        <taxon>ecological metagenomes</taxon>
    </lineage>
</organism>
<keyword evidence="1" id="KW-1133">Transmembrane helix</keyword>
<feature type="transmembrane region" description="Helical" evidence="1">
    <location>
        <begin position="234"/>
        <end position="260"/>
    </location>
</feature>
<dbReference type="GO" id="GO:0016702">
    <property type="term" value="F:oxidoreductase activity, acting on single donors with incorporation of molecular oxygen, incorporation of two atoms of oxygen"/>
    <property type="evidence" value="ECO:0007669"/>
    <property type="project" value="InterPro"/>
</dbReference>
<gene>
    <name evidence="2" type="ORF">UFOPK3610_01191</name>
</gene>
<proteinExistence type="inferred from homology"/>
<feature type="transmembrane region" description="Helical" evidence="1">
    <location>
        <begin position="199"/>
        <end position="222"/>
    </location>
</feature>
<feature type="transmembrane region" description="Helical" evidence="1">
    <location>
        <begin position="290"/>
        <end position="307"/>
    </location>
</feature>
<feature type="transmembrane region" description="Helical" evidence="1">
    <location>
        <begin position="313"/>
        <end position="335"/>
    </location>
</feature>
<feature type="transmembrane region" description="Helical" evidence="1">
    <location>
        <begin position="109"/>
        <end position="139"/>
    </location>
</feature>
<dbReference type="EMBL" id="CAFBMR010000046">
    <property type="protein sequence ID" value="CAB4917088.1"/>
    <property type="molecule type" value="Genomic_DNA"/>
</dbReference>
<name>A0A6J7HCZ4_9ZZZZ</name>
<sequence length="345" mass="35928">MSGEPSIPKGHDRCHDAAMTIGPATSPSDALARHQAGAVSATLNIGLVAVVLAVALSFVSGSTAMSAQAPTWVLPIAIIALAVGVPHGALDHLTLRQALTLRQFAVLALGYTLIAGLGAAAIIAAPVPAFIVVVAFTVWHFGTGDVEATSSLQGKAPERGFPRVVLALALGSAPVLLPLTSPASAATLELIEPQLGQLLTPAVIVVVRTTVFIVIAVALAILVKRHQLRGALELVALTALGCLASPLLAFAVYFGLWHALRHTARLAQYTYGYVSAKTIALTFRRGLPALIGFIIVVGILAFRSSSFTLSGSWLWLGLALVWGLTIPHMVFVAAFDRRGRSASVR</sequence>
<keyword evidence="1" id="KW-0472">Membrane</keyword>
<feature type="transmembrane region" description="Helical" evidence="1">
    <location>
        <begin position="36"/>
        <end position="59"/>
    </location>
</feature>
<dbReference type="NCBIfam" id="TIGR03753">
    <property type="entry name" value="blh_monoox"/>
    <property type="match status" value="1"/>
</dbReference>